<reference evidence="2 3" key="1">
    <citation type="submission" date="2014-03" db="EMBL/GenBank/DDBJ databases">
        <title>Draft Genome of Photorhabdus temperata Meg1.</title>
        <authorList>
            <person name="Hurst S.G.IV."/>
            <person name="Morris K."/>
            <person name="Thomas K."/>
            <person name="Tisa L.S."/>
        </authorList>
    </citation>
    <scope>NUCLEOTIDE SEQUENCE [LARGE SCALE GENOMIC DNA]</scope>
    <source>
        <strain evidence="2 3">Meg1</strain>
    </source>
</reference>
<name>A0A081RSS8_PHOTE</name>
<protein>
    <submittedName>
        <fullName evidence="2">Uncharacterized protein</fullName>
    </submittedName>
</protein>
<organism evidence="2 3">
    <name type="scientific">Photorhabdus temperata subsp. temperata Meg1</name>
    <dbReference type="NCBI Taxonomy" id="1393735"/>
    <lineage>
        <taxon>Bacteria</taxon>
        <taxon>Pseudomonadati</taxon>
        <taxon>Pseudomonadota</taxon>
        <taxon>Gammaproteobacteria</taxon>
        <taxon>Enterobacterales</taxon>
        <taxon>Morganellaceae</taxon>
        <taxon>Photorhabdus</taxon>
    </lineage>
</organism>
<proteinExistence type="predicted"/>
<dbReference type="RefSeq" id="WP_051769669.1">
    <property type="nucleotide sequence ID" value="NZ_CAWLUD010000072.1"/>
</dbReference>
<accession>A0A081RSS8</accession>
<keyword evidence="1" id="KW-0175">Coiled coil</keyword>
<evidence type="ECO:0000313" key="3">
    <source>
        <dbReference type="Proteomes" id="UP000028002"/>
    </source>
</evidence>
<feature type="coiled-coil region" evidence="1">
    <location>
        <begin position="133"/>
        <end position="160"/>
    </location>
</feature>
<comment type="caution">
    <text evidence="2">The sequence shown here is derived from an EMBL/GenBank/DDBJ whole genome shotgun (WGS) entry which is preliminary data.</text>
</comment>
<dbReference type="Proteomes" id="UP000028002">
    <property type="component" value="Unassembled WGS sequence"/>
</dbReference>
<evidence type="ECO:0000256" key="1">
    <source>
        <dbReference type="SAM" id="Coils"/>
    </source>
</evidence>
<sequence>MTRDVEIQFVTFRDVVLTIKSKLLGADLVEAAKWLQKYIHPNRLMRRNSYISGIPPLIFFDENKRVCVEQHEMKGELLSMIIGFPVLFNERCYSTYGFDKNRLISFFKNHKIDIDFPITDSPIGMMTLADEKEDSKDEIIEELRKEIDLLRKANELNSKDDILFLNNFRQDDPLALAIEIRNKEWVGYNPDDKSTRGNQESIITALVDRGFSKKQAECIELVACPIKR</sequence>
<gene>
    <name evidence="2" type="ORF">MEG1DRAFT_03688</name>
</gene>
<dbReference type="EMBL" id="JGVH01000072">
    <property type="protein sequence ID" value="KER01731.1"/>
    <property type="molecule type" value="Genomic_DNA"/>
</dbReference>
<evidence type="ECO:0000313" key="2">
    <source>
        <dbReference type="EMBL" id="KER01731.1"/>
    </source>
</evidence>
<dbReference type="PATRIC" id="fig|1393735.3.peg.3775"/>
<dbReference type="AlphaFoldDB" id="A0A081RSS8"/>